<feature type="transmembrane region" description="Helical" evidence="1">
    <location>
        <begin position="12"/>
        <end position="32"/>
    </location>
</feature>
<evidence type="ECO:0000313" key="3">
    <source>
        <dbReference type="Proteomes" id="UP000007484"/>
    </source>
</evidence>
<gene>
    <name evidence="2" type="ordered locus">MSU_0226</name>
</gene>
<keyword evidence="1" id="KW-1133">Transmembrane helix</keyword>
<keyword evidence="1" id="KW-0812">Transmembrane</keyword>
<dbReference type="AlphaFoldDB" id="F0QQK0"/>
<dbReference type="KEGG" id="mss:MSU_0226"/>
<accession>F0QQK0</accession>
<dbReference type="STRING" id="768700.MSU_0226"/>
<dbReference type="HOGENOM" id="CLU_125432_0_0_14"/>
<proteinExistence type="predicted"/>
<dbReference type="Proteomes" id="UP000007484">
    <property type="component" value="Chromosome"/>
</dbReference>
<keyword evidence="3" id="KW-1185">Reference proteome</keyword>
<evidence type="ECO:0000256" key="1">
    <source>
        <dbReference type="SAM" id="Phobius"/>
    </source>
</evidence>
<name>F0QQK0_MYCSL</name>
<keyword evidence="1" id="KW-0472">Membrane</keyword>
<reference evidence="2 3" key="1">
    <citation type="journal article" date="2011" name="J. Bacteriol.">
        <title>Complete genome sequences of two hemotropic Mycoplasmas, Mycoplasma haemofelis strain Ohio2 and Mycoplasma suis strain Illinois.</title>
        <authorList>
            <person name="Messick J.B."/>
            <person name="Santos A.P."/>
            <person name="Guimaraes A.M."/>
        </authorList>
    </citation>
    <scope>NUCLEOTIDE SEQUENCE [LARGE SCALE GENOMIC DNA]</scope>
    <source>
        <strain evidence="2 3">Illinois</strain>
    </source>
</reference>
<evidence type="ECO:0000313" key="2">
    <source>
        <dbReference type="EMBL" id="ADX97770.1"/>
    </source>
</evidence>
<dbReference type="RefSeq" id="WP_013609718.1">
    <property type="nucleotide sequence ID" value="NC_015155.1"/>
</dbReference>
<protein>
    <submittedName>
        <fullName evidence="2">Uncharacterized protein</fullName>
    </submittedName>
</protein>
<sequence length="178" mass="20632">MGGLFLVKKLIPLVLGIVGIFGAGSYGAFNYFGREILEDISLNKWFNDNTDNDPELISAEYIVRNRNRGESDICKRWKGGKKEEITKYDCEEKVKKEWGSNMERRPEVWFKADEQSLRPLLLKYFPEYKSQLLGQESFPKGSWKVSGLVCRGNEKDETEKKFFEISCEHQESDEPTTN</sequence>
<organism evidence="2 3">
    <name type="scientific">Mycoplasma suis (strain Illinois)</name>
    <dbReference type="NCBI Taxonomy" id="768700"/>
    <lineage>
        <taxon>Bacteria</taxon>
        <taxon>Bacillati</taxon>
        <taxon>Mycoplasmatota</taxon>
        <taxon>Mollicutes</taxon>
        <taxon>Mycoplasmataceae</taxon>
        <taxon>Mycoplasma</taxon>
    </lineage>
</organism>
<dbReference type="EMBL" id="CP002525">
    <property type="protein sequence ID" value="ADX97770.1"/>
    <property type="molecule type" value="Genomic_DNA"/>
</dbReference>